<accession>A0A423CZ46</accession>
<name>A0A423CZ46_9PSED</name>
<sequence length="269" mass="27314">MPWSRAGTVAVTAGQKTVTGTGTAFTLNGRVGDAWVGPDGRQYEVTNIISPTSLSIEPGYLGSTVSAGAYALVPLQGWPKAAADRMHQIIDQWGVALSSLGAVSTENVVPVAKGGTGGTTQAGGRNGLGLKTAAVADIVGAVSQASGVPTGAIIESGTNANGEYVKFANGTLICTAAVVLEFSVAQTLLKLWSFPAAFSAAPKVTVTPIQGLSADSAPVTFSEFGSAMAASINTVQCVPRLWRTAGGTNSFISTSVATVHCHAIGRWFN</sequence>
<dbReference type="AlphaFoldDB" id="A0A423CZ46"/>
<reference evidence="1 2" key="1">
    <citation type="submission" date="2016-10" db="EMBL/GenBank/DDBJ databases">
        <title>Comparative genome analysis of multiple Pseudomonas spp. focuses on biocontrol and plant growth promoting traits.</title>
        <authorList>
            <person name="Tao X.-Y."/>
            <person name="Taylor C.G."/>
        </authorList>
    </citation>
    <scope>NUCLEOTIDE SEQUENCE [LARGE SCALE GENOMIC DNA]</scope>
    <source>
        <strain evidence="1 2">15D11</strain>
    </source>
</reference>
<evidence type="ECO:0000313" key="2">
    <source>
        <dbReference type="Proteomes" id="UP000285286"/>
    </source>
</evidence>
<evidence type="ECO:0008006" key="3">
    <source>
        <dbReference type="Google" id="ProtNLM"/>
    </source>
</evidence>
<organism evidence="1 2">
    <name type="scientific">Pseudomonas vranovensis</name>
    <dbReference type="NCBI Taxonomy" id="321661"/>
    <lineage>
        <taxon>Bacteria</taxon>
        <taxon>Pseudomonadati</taxon>
        <taxon>Pseudomonadota</taxon>
        <taxon>Gammaproteobacteria</taxon>
        <taxon>Pseudomonadales</taxon>
        <taxon>Pseudomonadaceae</taxon>
        <taxon>Pseudomonas</taxon>
    </lineage>
</organism>
<evidence type="ECO:0000313" key="1">
    <source>
        <dbReference type="EMBL" id="ROL64623.1"/>
    </source>
</evidence>
<comment type="caution">
    <text evidence="1">The sequence shown here is derived from an EMBL/GenBank/DDBJ whole genome shotgun (WGS) entry which is preliminary data.</text>
</comment>
<keyword evidence="2" id="KW-1185">Reference proteome</keyword>
<dbReference type="RefSeq" id="WP_148046531.1">
    <property type="nucleotide sequence ID" value="NZ_MOAM01000035.1"/>
</dbReference>
<gene>
    <name evidence="1" type="ORF">BHU25_22340</name>
</gene>
<protein>
    <recommendedName>
        <fullName evidence="3">Phage tail protein</fullName>
    </recommendedName>
</protein>
<proteinExistence type="predicted"/>
<dbReference type="Proteomes" id="UP000285286">
    <property type="component" value="Unassembled WGS sequence"/>
</dbReference>
<dbReference type="EMBL" id="MOAM01000035">
    <property type="protein sequence ID" value="ROL64623.1"/>
    <property type="molecule type" value="Genomic_DNA"/>
</dbReference>